<dbReference type="AlphaFoldDB" id="A0A820RCW5"/>
<name>A0A820RCW5_9BILA</name>
<dbReference type="EMBL" id="CAJOAZ010030738">
    <property type="protein sequence ID" value="CAF4435260.1"/>
    <property type="molecule type" value="Genomic_DNA"/>
</dbReference>
<evidence type="ECO:0000313" key="2">
    <source>
        <dbReference type="Proteomes" id="UP000663844"/>
    </source>
</evidence>
<proteinExistence type="predicted"/>
<gene>
    <name evidence="1" type="ORF">OXD698_LOCUS53485</name>
</gene>
<feature type="non-terminal residue" evidence="1">
    <location>
        <position position="63"/>
    </location>
</feature>
<organism evidence="1 2">
    <name type="scientific">Adineta steineri</name>
    <dbReference type="NCBI Taxonomy" id="433720"/>
    <lineage>
        <taxon>Eukaryota</taxon>
        <taxon>Metazoa</taxon>
        <taxon>Spiralia</taxon>
        <taxon>Gnathifera</taxon>
        <taxon>Rotifera</taxon>
        <taxon>Eurotatoria</taxon>
        <taxon>Bdelloidea</taxon>
        <taxon>Adinetida</taxon>
        <taxon>Adinetidae</taxon>
        <taxon>Adineta</taxon>
    </lineage>
</organism>
<protein>
    <submittedName>
        <fullName evidence="1">Uncharacterized protein</fullName>
    </submittedName>
</protein>
<dbReference type="Proteomes" id="UP000663844">
    <property type="component" value="Unassembled WGS sequence"/>
</dbReference>
<comment type="caution">
    <text evidence="1">The sequence shown here is derived from an EMBL/GenBank/DDBJ whole genome shotgun (WGS) entry which is preliminary data.</text>
</comment>
<reference evidence="1" key="1">
    <citation type="submission" date="2021-02" db="EMBL/GenBank/DDBJ databases">
        <authorList>
            <person name="Nowell W R."/>
        </authorList>
    </citation>
    <scope>NUCLEOTIDE SEQUENCE</scope>
</reference>
<sequence length="63" mass="7397">SPWLHSRAINILRNVLSCHDFDQRLLINDEKNNRNRVARLYLPLLHIISNNINKLFDPGNASY</sequence>
<evidence type="ECO:0000313" key="1">
    <source>
        <dbReference type="EMBL" id="CAF4435260.1"/>
    </source>
</evidence>
<feature type="non-terminal residue" evidence="1">
    <location>
        <position position="1"/>
    </location>
</feature>
<accession>A0A820RCW5</accession>